<feature type="non-terminal residue" evidence="1">
    <location>
        <position position="1"/>
    </location>
</feature>
<name>X1N5A5_9ZZZZ</name>
<proteinExistence type="predicted"/>
<accession>X1N5A5</accession>
<comment type="caution">
    <text evidence="1">The sequence shown here is derived from an EMBL/GenBank/DDBJ whole genome shotgun (WGS) entry which is preliminary data.</text>
</comment>
<sequence>RSIIKLVNEEKLSQLSYLSQGSGSLLDKRHNLPDIFNG</sequence>
<evidence type="ECO:0000313" key="1">
    <source>
        <dbReference type="EMBL" id="GAI13809.1"/>
    </source>
</evidence>
<organism evidence="1">
    <name type="scientific">marine sediment metagenome</name>
    <dbReference type="NCBI Taxonomy" id="412755"/>
    <lineage>
        <taxon>unclassified sequences</taxon>
        <taxon>metagenomes</taxon>
        <taxon>ecological metagenomes</taxon>
    </lineage>
</organism>
<dbReference type="EMBL" id="BARV01010557">
    <property type="protein sequence ID" value="GAI13809.1"/>
    <property type="molecule type" value="Genomic_DNA"/>
</dbReference>
<dbReference type="AlphaFoldDB" id="X1N5A5"/>
<reference evidence="1" key="1">
    <citation type="journal article" date="2014" name="Front. Microbiol.">
        <title>High frequency of phylogenetically diverse reductive dehalogenase-homologous genes in deep subseafloor sedimentary metagenomes.</title>
        <authorList>
            <person name="Kawai M."/>
            <person name="Futagami T."/>
            <person name="Toyoda A."/>
            <person name="Takaki Y."/>
            <person name="Nishi S."/>
            <person name="Hori S."/>
            <person name="Arai W."/>
            <person name="Tsubouchi T."/>
            <person name="Morono Y."/>
            <person name="Uchiyama I."/>
            <person name="Ito T."/>
            <person name="Fujiyama A."/>
            <person name="Inagaki F."/>
            <person name="Takami H."/>
        </authorList>
    </citation>
    <scope>NUCLEOTIDE SEQUENCE</scope>
    <source>
        <strain evidence="1">Expedition CK06-06</strain>
    </source>
</reference>
<gene>
    <name evidence="1" type="ORF">S06H3_20396</name>
</gene>
<protein>
    <submittedName>
        <fullName evidence="1">Uncharacterized protein</fullName>
    </submittedName>
</protein>